<keyword evidence="2" id="KW-1185">Reference proteome</keyword>
<gene>
    <name evidence="1" type="ordered locus">Pro_1572</name>
</gene>
<evidence type="ECO:0000313" key="1">
    <source>
        <dbReference type="EMBL" id="AAQ00616.1"/>
    </source>
</evidence>
<dbReference type="OrthoDB" id="541705at2"/>
<dbReference type="PATRIC" id="fig|167539.5.peg.1659"/>
<name>Q7VA92_PROMA</name>
<sequence>MNADSELKEILRLALNNAVSRMETLKEPSDRRCIFNEYKEWLGENINDDVWVIPREAIQNENEL</sequence>
<evidence type="ECO:0000313" key="2">
    <source>
        <dbReference type="Proteomes" id="UP000001420"/>
    </source>
</evidence>
<dbReference type="HOGENOM" id="CLU_2864258_0_0_3"/>
<proteinExistence type="predicted"/>
<protein>
    <submittedName>
        <fullName evidence="1">Uncharacterized protein</fullName>
    </submittedName>
</protein>
<organism evidence="1 2">
    <name type="scientific">Prochlorococcus marinus (strain SARG / CCMP1375 / SS120)</name>
    <dbReference type="NCBI Taxonomy" id="167539"/>
    <lineage>
        <taxon>Bacteria</taxon>
        <taxon>Bacillati</taxon>
        <taxon>Cyanobacteriota</taxon>
        <taxon>Cyanophyceae</taxon>
        <taxon>Synechococcales</taxon>
        <taxon>Prochlorococcaceae</taxon>
        <taxon>Prochlorococcus</taxon>
    </lineage>
</organism>
<accession>Q7VA92</accession>
<dbReference type="EMBL" id="AE017126">
    <property type="protein sequence ID" value="AAQ00616.1"/>
    <property type="molecule type" value="Genomic_DNA"/>
</dbReference>
<dbReference type="Proteomes" id="UP000001420">
    <property type="component" value="Chromosome"/>
</dbReference>
<reference evidence="1 2" key="1">
    <citation type="journal article" date="2003" name="Proc. Natl. Acad. Sci. U.S.A.">
        <title>Genome sequence of the cyanobacterium Prochlorococcus marinus SS120, a nearly minimal oxyphototrophic genome.</title>
        <authorList>
            <person name="Dufresne A."/>
            <person name="Salanoubat M."/>
            <person name="Partensky F."/>
            <person name="Artiguenave F."/>
            <person name="Axmann I.M."/>
            <person name="Barbe V."/>
            <person name="Duprat S."/>
            <person name="Galperin M.Y."/>
            <person name="Koonin E.V."/>
            <person name="Le Gall F."/>
            <person name="Makarova K.S."/>
            <person name="Ostrowski M."/>
            <person name="Oztas S."/>
            <person name="Robert C."/>
            <person name="Rogozin I.B."/>
            <person name="Scanlan D.J."/>
            <person name="Tandeau de Marsac N."/>
            <person name="Weissenbach J."/>
            <person name="Wincker P."/>
            <person name="Wolf Y.I."/>
            <person name="Hess W.R."/>
        </authorList>
    </citation>
    <scope>NUCLEOTIDE SEQUENCE [LARGE SCALE GENOMIC DNA]</scope>
    <source>
        <strain evidence="2">SARG / CCMP1375 / SS120</strain>
    </source>
</reference>
<dbReference type="RefSeq" id="WP_011125722.1">
    <property type="nucleotide sequence ID" value="NC_005042.1"/>
</dbReference>
<dbReference type="EnsemblBacteria" id="AAQ00616">
    <property type="protein sequence ID" value="AAQ00616"/>
    <property type="gene ID" value="Pro_1572"/>
</dbReference>
<dbReference type="eggNOG" id="ENOG50324YF">
    <property type="taxonomic scope" value="Bacteria"/>
</dbReference>
<dbReference type="AlphaFoldDB" id="Q7VA92"/>
<dbReference type="KEGG" id="pma:Pro_1572"/>